<evidence type="ECO:0000313" key="1">
    <source>
        <dbReference type="EMBL" id="KAF7823871.1"/>
    </source>
</evidence>
<evidence type="ECO:0000313" key="2">
    <source>
        <dbReference type="Proteomes" id="UP000634136"/>
    </source>
</evidence>
<protein>
    <submittedName>
        <fullName evidence="1">LINE-1 retrotransposable element ORF2 protein isoform A</fullName>
    </submittedName>
</protein>
<keyword evidence="2" id="KW-1185">Reference proteome</keyword>
<gene>
    <name evidence="1" type="ORF">G2W53_022015</name>
</gene>
<dbReference type="EMBL" id="JAAIUW010000007">
    <property type="protein sequence ID" value="KAF7823871.1"/>
    <property type="molecule type" value="Genomic_DNA"/>
</dbReference>
<sequence length="226" mass="25078">MLPAGELFSDGKLVPLQLSTVKPSSTSETTFPEMRSPETAKAGRITNISGMEPYLFSPKASRCLSRWKEFLTCGLYKVEDGEKKRKAVEKFLKKDIADPLKSGLDYNAYGRLDEEETLARMECWVGRWTCCSYIQGRNVKFEIEVEFLKLVSSGDYNAALKVACSHLGPLAANDPALLKPLKETLLALLRPNEDALGNALPLHALAVSLQVLSTCYYHILAIISFL</sequence>
<organism evidence="1 2">
    <name type="scientific">Senna tora</name>
    <dbReference type="NCBI Taxonomy" id="362788"/>
    <lineage>
        <taxon>Eukaryota</taxon>
        <taxon>Viridiplantae</taxon>
        <taxon>Streptophyta</taxon>
        <taxon>Embryophyta</taxon>
        <taxon>Tracheophyta</taxon>
        <taxon>Spermatophyta</taxon>
        <taxon>Magnoliopsida</taxon>
        <taxon>eudicotyledons</taxon>
        <taxon>Gunneridae</taxon>
        <taxon>Pentapetalae</taxon>
        <taxon>rosids</taxon>
        <taxon>fabids</taxon>
        <taxon>Fabales</taxon>
        <taxon>Fabaceae</taxon>
        <taxon>Caesalpinioideae</taxon>
        <taxon>Cassia clade</taxon>
        <taxon>Senna</taxon>
    </lineage>
</organism>
<proteinExistence type="predicted"/>
<name>A0A834TMY2_9FABA</name>
<comment type="caution">
    <text evidence="1">The sequence shown here is derived from an EMBL/GenBank/DDBJ whole genome shotgun (WGS) entry which is preliminary data.</text>
</comment>
<dbReference type="Proteomes" id="UP000634136">
    <property type="component" value="Unassembled WGS sequence"/>
</dbReference>
<accession>A0A834TMY2</accession>
<dbReference type="OrthoDB" id="689767at2759"/>
<dbReference type="AlphaFoldDB" id="A0A834TMY2"/>
<reference evidence="1" key="1">
    <citation type="submission" date="2020-09" db="EMBL/GenBank/DDBJ databases">
        <title>Genome-Enabled Discovery of Anthraquinone Biosynthesis in Senna tora.</title>
        <authorList>
            <person name="Kang S.-H."/>
            <person name="Pandey R.P."/>
            <person name="Lee C.-M."/>
            <person name="Sim J.-S."/>
            <person name="Jeong J.-T."/>
            <person name="Choi B.-S."/>
            <person name="Jung M."/>
            <person name="Ginzburg D."/>
            <person name="Zhao K."/>
            <person name="Won S.Y."/>
            <person name="Oh T.-J."/>
            <person name="Yu Y."/>
            <person name="Kim N.-H."/>
            <person name="Lee O.R."/>
            <person name="Lee T.-H."/>
            <person name="Bashyal P."/>
            <person name="Kim T.-S."/>
            <person name="Lee W.-H."/>
            <person name="Kawkins C."/>
            <person name="Kim C.-K."/>
            <person name="Kim J.S."/>
            <person name="Ahn B.O."/>
            <person name="Rhee S.Y."/>
            <person name="Sohng J.K."/>
        </authorList>
    </citation>
    <scope>NUCLEOTIDE SEQUENCE</scope>
    <source>
        <tissue evidence="1">Leaf</tissue>
    </source>
</reference>